<name>A0A1J5SVQ7_9ZZZZ</name>
<dbReference type="InterPro" id="IPR027414">
    <property type="entry name" value="GH95_N_dom"/>
</dbReference>
<dbReference type="InterPro" id="IPR012341">
    <property type="entry name" value="6hp_glycosidase-like_sf"/>
</dbReference>
<protein>
    <submittedName>
        <fullName evidence="4">Uncharacterized protein</fullName>
    </submittedName>
</protein>
<dbReference type="Pfam" id="PF14498">
    <property type="entry name" value="Glyco_hyd_65N_2"/>
    <property type="match status" value="1"/>
</dbReference>
<gene>
    <name evidence="4" type="ORF">GALL_96080</name>
</gene>
<reference evidence="4" key="1">
    <citation type="submission" date="2016-10" db="EMBL/GenBank/DDBJ databases">
        <title>Sequence of Gallionella enrichment culture.</title>
        <authorList>
            <person name="Poehlein A."/>
            <person name="Muehling M."/>
            <person name="Daniel R."/>
        </authorList>
    </citation>
    <scope>NUCLEOTIDE SEQUENCE</scope>
</reference>
<dbReference type="Pfam" id="PF22124">
    <property type="entry name" value="Glyco_hydro_95_cat"/>
    <property type="match status" value="1"/>
</dbReference>
<dbReference type="AlphaFoldDB" id="A0A1J5SVQ7"/>
<feature type="domain" description="Alpha fucosidase A-like C-terminal" evidence="2">
    <location>
        <begin position="741"/>
        <end position="796"/>
    </location>
</feature>
<proteinExistence type="predicted"/>
<dbReference type="PANTHER" id="PTHR31084:SF0">
    <property type="entry name" value="ALPHA-L-FUCOSIDASE 2"/>
    <property type="match status" value="1"/>
</dbReference>
<evidence type="ECO:0000313" key="4">
    <source>
        <dbReference type="EMBL" id="OIR08109.1"/>
    </source>
</evidence>
<feature type="domain" description="Glycosyl hydrolase family 95 catalytic" evidence="3">
    <location>
        <begin position="303"/>
        <end position="716"/>
    </location>
</feature>
<evidence type="ECO:0000259" key="1">
    <source>
        <dbReference type="Pfam" id="PF14498"/>
    </source>
</evidence>
<dbReference type="PANTHER" id="PTHR31084">
    <property type="entry name" value="ALPHA-L-FUCOSIDASE 2"/>
    <property type="match status" value="1"/>
</dbReference>
<dbReference type="GO" id="GO:0005975">
    <property type="term" value="P:carbohydrate metabolic process"/>
    <property type="evidence" value="ECO:0007669"/>
    <property type="project" value="InterPro"/>
</dbReference>
<dbReference type="InterPro" id="IPR008928">
    <property type="entry name" value="6-hairpin_glycosidase_sf"/>
</dbReference>
<dbReference type="InterPro" id="IPR054363">
    <property type="entry name" value="GH95_cat"/>
</dbReference>
<sequence length="821" mass="88740">MIPPRSLFRCAFVLIAVPVFAKAADRAVLLDAPAQRFTESTPLGNGRLGAMMFGGVADERIVLNESGMWSGSPQDADRPDAVAALPEIRRLLLAGRNVAAEKLVNQKFTCLGAGSGRGNGAKIPYGDYQVLGNLHLRFTGPDASSPFSHYRRVLDLARAEGFVSYEQGGVTYSRVGFVSAPDQVFVLRLTASRAASLSFDVTLDRPERATTRALDARTLEMSGALSNGRGGDGVRFASCVRVLAQGGTVNASGAGIRVRGADAVVLLVSGDTDIAHRSFAGRTVGDVVRAALHDVDAADKKTFASLEAAHEADYRSWFDRVSLELGPGNRREESLPTPERLTNFAAGVPDPGLPALYFDFGRYLLISSSRPGGLPANLQGIWADGIHTPWNGDWHLNINVEMNYWLSDVADLGPLEQPLFALIRSLTIPGARTARDYYGARGWVAHVITNPWGFTSPAESASWGSTCTGSAWLCTHLWEHYLFTGDRDFLRSAYPILKVSAEFYEDMLIEEPTHHWLVTAPSNSPENSFRLPDGRIAHICLGATMDEQLIRALFAETADAARILGVDTTFRRELDAKRARLAPTRISPDGRVMEWLYNYAEVDPHHRHVSHLWGLFPGHEIDPATMPALAAAARRTLEVRGDAGTGWGTAYKLGMWARLGDGEHAYKLLRDHLAPARPASKPGVWTGGLYPNLFGAHPPFQIDGNLGGPAVILEMLVQSRAAELIAHGAGLVDGTTGGPDAEIDLLPALPRAWPEGNVRGVRARGDFAVDFHWAAGRLISATIHNAGAHRATVRVRCQGASWLLTIDPGRSARVAPGTPAR</sequence>
<feature type="domain" description="Glycosyl hydrolase family 95 N-terminal" evidence="1">
    <location>
        <begin position="30"/>
        <end position="274"/>
    </location>
</feature>
<evidence type="ECO:0000259" key="3">
    <source>
        <dbReference type="Pfam" id="PF22124"/>
    </source>
</evidence>
<organism evidence="4">
    <name type="scientific">mine drainage metagenome</name>
    <dbReference type="NCBI Taxonomy" id="410659"/>
    <lineage>
        <taxon>unclassified sequences</taxon>
        <taxon>metagenomes</taxon>
        <taxon>ecological metagenomes</taxon>
    </lineage>
</organism>
<comment type="caution">
    <text evidence="4">The sequence shown here is derived from an EMBL/GenBank/DDBJ whole genome shotgun (WGS) entry which is preliminary data.</text>
</comment>
<accession>A0A1J5SVQ7</accession>
<dbReference type="PIRSF" id="PIRSF007663">
    <property type="entry name" value="UCP007663"/>
    <property type="match status" value="1"/>
</dbReference>
<dbReference type="InterPro" id="IPR049053">
    <property type="entry name" value="AFCA-like_C"/>
</dbReference>
<dbReference type="InterPro" id="IPR016518">
    <property type="entry name" value="Alpha-L-fucosidase"/>
</dbReference>
<dbReference type="EMBL" id="MLJW01000033">
    <property type="protein sequence ID" value="OIR08109.1"/>
    <property type="molecule type" value="Genomic_DNA"/>
</dbReference>
<dbReference type="Gene3D" id="1.50.10.10">
    <property type="match status" value="1"/>
</dbReference>
<dbReference type="Pfam" id="PF21307">
    <property type="entry name" value="Glyco_hydro_95_C"/>
    <property type="match status" value="1"/>
</dbReference>
<evidence type="ECO:0000259" key="2">
    <source>
        <dbReference type="Pfam" id="PF21307"/>
    </source>
</evidence>
<dbReference type="GO" id="GO:0004560">
    <property type="term" value="F:alpha-L-fucosidase activity"/>
    <property type="evidence" value="ECO:0007669"/>
    <property type="project" value="InterPro"/>
</dbReference>
<dbReference type="SUPFAM" id="SSF48208">
    <property type="entry name" value="Six-hairpin glycosidases"/>
    <property type="match status" value="1"/>
</dbReference>